<feature type="region of interest" description="Disordered" evidence="1">
    <location>
        <begin position="1"/>
        <end position="34"/>
    </location>
</feature>
<name>A0A2S7TZ64_9BACT</name>
<keyword evidence="3" id="KW-1185">Reference proteome</keyword>
<gene>
    <name evidence="2" type="ORF">BSZ32_05655</name>
</gene>
<proteinExistence type="predicted"/>
<evidence type="ECO:0000256" key="1">
    <source>
        <dbReference type="SAM" id="MobiDB-lite"/>
    </source>
</evidence>
<protein>
    <submittedName>
        <fullName evidence="2">Uncharacterized protein</fullName>
    </submittedName>
</protein>
<accession>A0A2S7TZ64</accession>
<dbReference type="AlphaFoldDB" id="A0A2S7TZ64"/>
<organism evidence="2 3">
    <name type="scientific">Rubritalea profundi</name>
    <dbReference type="NCBI Taxonomy" id="1658618"/>
    <lineage>
        <taxon>Bacteria</taxon>
        <taxon>Pseudomonadati</taxon>
        <taxon>Verrucomicrobiota</taxon>
        <taxon>Verrucomicrobiia</taxon>
        <taxon>Verrucomicrobiales</taxon>
        <taxon>Rubritaleaceae</taxon>
        <taxon>Rubritalea</taxon>
    </lineage>
</organism>
<dbReference type="Proteomes" id="UP000239907">
    <property type="component" value="Unassembled WGS sequence"/>
</dbReference>
<dbReference type="EMBL" id="MQWA01000001">
    <property type="protein sequence ID" value="PQJ28036.1"/>
    <property type="molecule type" value="Genomic_DNA"/>
</dbReference>
<comment type="caution">
    <text evidence="2">The sequence shown here is derived from an EMBL/GenBank/DDBJ whole genome shotgun (WGS) entry which is preliminary data.</text>
</comment>
<sequence>MHNVTLFPRNATVPVAQNNSSEAADSRRSDLTSELQLTQQTENQAFGDQLKATETVSLRNAPVSVAQIF</sequence>
<evidence type="ECO:0000313" key="3">
    <source>
        <dbReference type="Proteomes" id="UP000239907"/>
    </source>
</evidence>
<reference evidence="2 3" key="1">
    <citation type="submission" date="2016-12" db="EMBL/GenBank/DDBJ databases">
        <title>Study of bacterial adaptation to deep sea.</title>
        <authorList>
            <person name="Song J."/>
            <person name="Yoshizawa S."/>
            <person name="Kogure K."/>
        </authorList>
    </citation>
    <scope>NUCLEOTIDE SEQUENCE [LARGE SCALE GENOMIC DNA]</scope>
    <source>
        <strain evidence="2 3">SAORIC-165</strain>
    </source>
</reference>
<evidence type="ECO:0000313" key="2">
    <source>
        <dbReference type="EMBL" id="PQJ28036.1"/>
    </source>
</evidence>